<gene>
    <name evidence="7" type="primary">LOC108019583</name>
</gene>
<evidence type="ECO:0000313" key="6">
    <source>
        <dbReference type="Proteomes" id="UP001652628"/>
    </source>
</evidence>
<keyword evidence="6" id="KW-1185">Reference proteome</keyword>
<feature type="chain" id="PRO_5046728227" description="alpha-glucosidase" evidence="4">
    <location>
        <begin position="26"/>
        <end position="1653"/>
    </location>
</feature>
<feature type="domain" description="Glycosyl hydrolase family 13 catalytic" evidence="5">
    <location>
        <begin position="51"/>
        <end position="455"/>
    </location>
</feature>
<feature type="domain" description="Glycosyl hydrolase family 13 catalytic" evidence="5">
    <location>
        <begin position="1106"/>
        <end position="1506"/>
    </location>
</feature>
<dbReference type="Gene3D" id="3.20.20.80">
    <property type="entry name" value="Glycosidases"/>
    <property type="match status" value="2"/>
</dbReference>
<dbReference type="GeneID" id="108019583"/>
<organism evidence="6 7">
    <name type="scientific">Drosophila suzukii</name>
    <name type="common">Spotted-wing drosophila fruit fly</name>
    <dbReference type="NCBI Taxonomy" id="28584"/>
    <lineage>
        <taxon>Eukaryota</taxon>
        <taxon>Metazoa</taxon>
        <taxon>Ecdysozoa</taxon>
        <taxon>Arthropoda</taxon>
        <taxon>Hexapoda</taxon>
        <taxon>Insecta</taxon>
        <taxon>Pterygota</taxon>
        <taxon>Neoptera</taxon>
        <taxon>Endopterygota</taxon>
        <taxon>Diptera</taxon>
        <taxon>Brachycera</taxon>
        <taxon>Muscomorpha</taxon>
        <taxon>Ephydroidea</taxon>
        <taxon>Drosophilidae</taxon>
        <taxon>Drosophila</taxon>
        <taxon>Sophophora</taxon>
    </lineage>
</organism>
<evidence type="ECO:0000256" key="4">
    <source>
        <dbReference type="SAM" id="SignalP"/>
    </source>
</evidence>
<evidence type="ECO:0000256" key="2">
    <source>
        <dbReference type="ARBA" id="ARBA00012741"/>
    </source>
</evidence>
<feature type="signal peptide" evidence="4">
    <location>
        <begin position="1"/>
        <end position="25"/>
    </location>
</feature>
<dbReference type="EC" id="3.2.1.20" evidence="2"/>
<dbReference type="Proteomes" id="UP001652628">
    <property type="component" value="Chromosome 2R"/>
</dbReference>
<keyword evidence="3 4" id="KW-0732">Signal</keyword>
<accession>A0ABM4TL65</accession>
<dbReference type="CDD" id="cd11328">
    <property type="entry name" value="AmyAc_maltase"/>
    <property type="match status" value="2"/>
</dbReference>
<dbReference type="Pfam" id="PF00128">
    <property type="entry name" value="Alpha-amylase"/>
    <property type="match status" value="2"/>
</dbReference>
<evidence type="ECO:0000256" key="1">
    <source>
        <dbReference type="ARBA" id="ARBA00001657"/>
    </source>
</evidence>
<proteinExistence type="predicted"/>
<name>A0ABM4TL65_DROSZ</name>
<dbReference type="SMART" id="SM00642">
    <property type="entry name" value="Aamy"/>
    <property type="match status" value="2"/>
</dbReference>
<dbReference type="InterPro" id="IPR045857">
    <property type="entry name" value="O16G_dom_2"/>
</dbReference>
<reference evidence="7" key="1">
    <citation type="submission" date="2025-08" db="UniProtKB">
        <authorList>
            <consortium name="RefSeq"/>
        </authorList>
    </citation>
    <scope>IDENTIFICATION</scope>
</reference>
<dbReference type="InterPro" id="IPR017853">
    <property type="entry name" value="GH"/>
</dbReference>
<evidence type="ECO:0000259" key="5">
    <source>
        <dbReference type="SMART" id="SM00642"/>
    </source>
</evidence>
<dbReference type="InterPro" id="IPR006047">
    <property type="entry name" value="GH13_cat_dom"/>
</dbReference>
<dbReference type="RefSeq" id="XP_070850712.1">
    <property type="nucleotide sequence ID" value="XM_070994611.1"/>
</dbReference>
<evidence type="ECO:0000313" key="7">
    <source>
        <dbReference type="RefSeq" id="XP_070850712.1"/>
    </source>
</evidence>
<dbReference type="Gene3D" id="3.90.400.10">
    <property type="entry name" value="Oligo-1,6-glucosidase, Domain 2"/>
    <property type="match status" value="2"/>
</dbReference>
<evidence type="ECO:0000256" key="3">
    <source>
        <dbReference type="ARBA" id="ARBA00022729"/>
    </source>
</evidence>
<sequence length="1653" mass="185156">MACLKNLIVAILLLGLHCALGSAAAVDPDLERATTTANSTRDWWQVAQFYQIYPRSYKDSNGDGIGDLQGIISKLDYLKEIGVTATWLSPIYSSPMADFGYDISDFYDIQPEYGTLADFDELIAEANKRNIKIILDFVPNHSSDENVWFQKSVKREKGYEDYYMWHDGYVNATTGKREPPSNWLQAFRGSAWEWNEERQQYYLHQFAVKQPDLNYRNPAVVAQMKRVLTYWLDRGVAGFRMDAVPWCFEVLPDAEGRYPDEPLSGYTDDPDDSSYLKHIYTQDLRETVEMVFQWRTLLDDYQRIHGGDTRVIMVETYSGLDYVMQFYGNRTTKGAQMPFNFQFIIGGNGDKNNTQLSATGFVKIINSWLSQMPAGQTANWVMGNHDQRRVGSRYGENRIDLMNMLQMFLPGVSITYQGEELGMTDLDISWEDSRDPAACNSNSQIYEQFTRDPARTPFQWSDEANAGFSTNSTTWLPINPNYVTVNAKAENAKSPSHLSLYKQLVELRKQKTLQLGATRYGNVGDNVVAIRRYLSGEATYVLVANVLGTSVSGVDVASAIYATGSYKIKLVNPQAKATVGTRASPAARLNPVTSKSELKRCPHRSQQMVNIGTGSFLPLRFGGLQAADEERQTKELPVETNIVHSSVHSSSLTTRFIVYNLLSRDLLDVDAKRQRGLSQLHQGLVDFQMGSLSGQLRFHVHRLVVCRQGQPGLRCSGEPGVSATRPLEGSSRWIARELLVDLRVGVAGCRVLGVLPTDLAVGHAQLLALVGDTGSREDHDQHVHGIRIGRSISAGRPSLIVVANHPVGVATGWQDRYQVEVEGQVGTGRRSISVELHCVGGRSIGLNQENPRVAAMDALVVVHHNTPLVVASIDVIRQSTDFLVGILALCIRFDLEEHGHGITTEACDSEVQPVAEHSLHLLHDQGISVVKIGLLHGELVESPKVIDSSVFRLDVEEVGYVVAKVHHGRGENGRQPGSCDAQILEVLQLAGDAIQIADTIAIRVHEGARFRPGDAYVPHSIKRTYLAQSKHFHCKGLSNRLSGQSIKERVTAGCSHTMFFILTKAMELLSLLTILVLAIRSAEGCQLQSSTSESTKDWWQTAQFYQIYPRSFKDSDGDGIGDLNGITSKLEYLKDLGVTAAWLSPIFASPMVDFGYDISDFFDIQPEYGTLDDFRALIKRAKELDLKIILDFVPNHSSNESAWFKKSVNREKGYEDYYVWHDGKVNAETGAREPPTNWLQYFRGSAWEWNEVRQQYYLHQFAVQQPDLNYRNPLVVDQMKRVLRYWLNEGVSGFRCDALPPLFEVLPDAQGQFPDEVVSGATNDTEDRNYLTTTYIENQPETIDMVYQWRKVLDDHKRIYGGNSSVLLIETYSPAWFSMQFYGNRTTEGAHLPFNFNLITVMEQKGLSAANVQEAIDLWLKNMPAGRTANWVLGNHDKRRAASRYGTEHIDAMNMLVMVLPGASVTYQGEEIGMTDGEISWEDTVDPWACNSNPNIFEQYTRDPERTPFQWTGGTNAGFTNGPTTWLPLADGYETTNVETELNDERSHLKIYKALVALRKSSKTLQNGSTKYDTISEDILVVQRSLTNSATIVGVINFGSVAKTVDLSQFDKNRTESLQLLIRSINSTKVEGTRYDPKSLSLDPAEALVLTTE</sequence>
<dbReference type="PANTHER" id="PTHR10357:SF234">
    <property type="entry name" value="MALTASE A2-RELATED"/>
    <property type="match status" value="1"/>
</dbReference>
<dbReference type="SUPFAM" id="SSF51445">
    <property type="entry name" value="(Trans)glycosidases"/>
    <property type="match status" value="2"/>
</dbReference>
<comment type="catalytic activity">
    <reaction evidence="1">
        <text>Hydrolysis of terminal, non-reducing (1-&gt;4)-linked alpha-D-glucose residues with release of alpha-D-glucose.</text>
        <dbReference type="EC" id="3.2.1.20"/>
    </reaction>
</comment>
<dbReference type="PANTHER" id="PTHR10357">
    <property type="entry name" value="ALPHA-AMYLASE FAMILY MEMBER"/>
    <property type="match status" value="1"/>
</dbReference>
<protein>
    <recommendedName>
        <fullName evidence="2">alpha-glucosidase</fullName>
        <ecNumber evidence="2">3.2.1.20</ecNumber>
    </recommendedName>
</protein>